<dbReference type="RefSeq" id="WP_092478211.1">
    <property type="nucleotide sequence ID" value="NZ_FOHN01000016.1"/>
</dbReference>
<dbReference type="GO" id="GO:0005262">
    <property type="term" value="F:calcium channel activity"/>
    <property type="evidence" value="ECO:0007669"/>
    <property type="project" value="TreeGrafter"/>
</dbReference>
<feature type="transmembrane region" description="Helical" evidence="5">
    <location>
        <begin position="293"/>
        <end position="310"/>
    </location>
</feature>
<evidence type="ECO:0000256" key="1">
    <source>
        <dbReference type="ARBA" id="ARBA00004141"/>
    </source>
</evidence>
<dbReference type="InterPro" id="IPR004837">
    <property type="entry name" value="NaCa_Exmemb"/>
</dbReference>
<feature type="transmembrane region" description="Helical" evidence="5">
    <location>
        <begin position="38"/>
        <end position="65"/>
    </location>
</feature>
<name>A0A1I0DR93_9FIRM</name>
<dbReference type="STRING" id="29364.SAMN04487772_11617"/>
<reference evidence="7 8" key="1">
    <citation type="submission" date="2016-10" db="EMBL/GenBank/DDBJ databases">
        <authorList>
            <person name="de Groot N.N."/>
        </authorList>
    </citation>
    <scope>NUCLEOTIDE SEQUENCE [LARGE SCALE GENOMIC DNA]</scope>
    <source>
        <strain evidence="7 8">DSM 1801</strain>
    </source>
</reference>
<evidence type="ECO:0000256" key="2">
    <source>
        <dbReference type="ARBA" id="ARBA00022692"/>
    </source>
</evidence>
<dbReference type="PANTHER" id="PTHR10846">
    <property type="entry name" value="SODIUM/POTASSIUM/CALCIUM EXCHANGER"/>
    <property type="match status" value="1"/>
</dbReference>
<dbReference type="GO" id="GO:0006874">
    <property type="term" value="P:intracellular calcium ion homeostasis"/>
    <property type="evidence" value="ECO:0007669"/>
    <property type="project" value="TreeGrafter"/>
</dbReference>
<dbReference type="PANTHER" id="PTHR10846:SF8">
    <property type="entry name" value="INNER MEMBRANE PROTEIN YRBG"/>
    <property type="match status" value="1"/>
</dbReference>
<sequence length="311" mass="32833">MLLLIKNIVILFIGFILLIKGADYFVDGASGVADKFGIPQLVIGLTIVAFGTSAPEAAISISAALKGSTGIAIGNVIGSNIMNILLILGITSCIVPLKVARTTVKYEIPFTILISIVLVVYGAVFGKMNFTGGIILWVLFICFFIYLVRVAKNSQEPEAEEQKHSFIMLIIFILGGLVAIVYGSNFTVDSATAIAKVFGVSDRIIGLTIVAFGTSLPELMTSVTAARKGKADIAIGNIIGSNIFNILFVLGTTALIKSVPFASKFIVDGLVCIGAAVLLYVAVLKDGKMGRKAGATMLVCYAAYFVYLLIG</sequence>
<keyword evidence="3 5" id="KW-1133">Transmembrane helix</keyword>
<feature type="transmembrane region" description="Helical" evidence="5">
    <location>
        <begin position="233"/>
        <end position="256"/>
    </location>
</feature>
<dbReference type="Proteomes" id="UP000199800">
    <property type="component" value="Unassembled WGS sequence"/>
</dbReference>
<dbReference type="InterPro" id="IPR004481">
    <property type="entry name" value="K/Na/Ca-exchanger"/>
</dbReference>
<evidence type="ECO:0000313" key="8">
    <source>
        <dbReference type="Proteomes" id="UP000199800"/>
    </source>
</evidence>
<evidence type="ECO:0000256" key="4">
    <source>
        <dbReference type="ARBA" id="ARBA00023136"/>
    </source>
</evidence>
<feature type="transmembrane region" description="Helical" evidence="5">
    <location>
        <begin position="71"/>
        <end position="94"/>
    </location>
</feature>
<feature type="transmembrane region" description="Helical" evidence="5">
    <location>
        <begin position="163"/>
        <end position="184"/>
    </location>
</feature>
<evidence type="ECO:0000313" key="7">
    <source>
        <dbReference type="EMBL" id="SET34796.1"/>
    </source>
</evidence>
<feature type="transmembrane region" description="Helical" evidence="5">
    <location>
        <begin position="262"/>
        <end position="281"/>
    </location>
</feature>
<dbReference type="EMBL" id="FOHN01000016">
    <property type="protein sequence ID" value="SET34796.1"/>
    <property type="molecule type" value="Genomic_DNA"/>
</dbReference>
<comment type="subcellular location">
    <subcellularLocation>
        <location evidence="1">Membrane</location>
        <topology evidence="1">Multi-pass membrane protein</topology>
    </subcellularLocation>
</comment>
<dbReference type="InterPro" id="IPR044880">
    <property type="entry name" value="NCX_ion-bd_dom_sf"/>
</dbReference>
<feature type="domain" description="Sodium/calcium exchanger membrane region" evidence="6">
    <location>
        <begin position="7"/>
        <end position="147"/>
    </location>
</feature>
<proteinExistence type="predicted"/>
<keyword evidence="8" id="KW-1185">Reference proteome</keyword>
<dbReference type="NCBIfam" id="TIGR00367">
    <property type="entry name" value="calcium/sodium antiporter"/>
    <property type="match status" value="1"/>
</dbReference>
<feature type="transmembrane region" description="Helical" evidence="5">
    <location>
        <begin position="106"/>
        <end position="124"/>
    </location>
</feature>
<dbReference type="GO" id="GO:0008273">
    <property type="term" value="F:calcium, potassium:sodium antiporter activity"/>
    <property type="evidence" value="ECO:0007669"/>
    <property type="project" value="TreeGrafter"/>
</dbReference>
<feature type="transmembrane region" description="Helical" evidence="5">
    <location>
        <begin position="6"/>
        <end position="26"/>
    </location>
</feature>
<dbReference type="Pfam" id="PF01699">
    <property type="entry name" value="Na_Ca_ex"/>
    <property type="match status" value="2"/>
</dbReference>
<organism evidence="7 8">
    <name type="scientific">[Clostridium] polysaccharolyticum</name>
    <dbReference type="NCBI Taxonomy" id="29364"/>
    <lineage>
        <taxon>Bacteria</taxon>
        <taxon>Bacillati</taxon>
        <taxon>Bacillota</taxon>
        <taxon>Clostridia</taxon>
        <taxon>Lachnospirales</taxon>
        <taxon>Lachnospiraceae</taxon>
    </lineage>
</organism>
<evidence type="ECO:0000256" key="3">
    <source>
        <dbReference type="ARBA" id="ARBA00022989"/>
    </source>
</evidence>
<dbReference type="GO" id="GO:0005886">
    <property type="term" value="C:plasma membrane"/>
    <property type="evidence" value="ECO:0007669"/>
    <property type="project" value="TreeGrafter"/>
</dbReference>
<dbReference type="Gene3D" id="1.20.1420.30">
    <property type="entry name" value="NCX, central ion-binding region"/>
    <property type="match status" value="1"/>
</dbReference>
<dbReference type="OrthoDB" id="9794225at2"/>
<feature type="domain" description="Sodium/calcium exchanger membrane region" evidence="6">
    <location>
        <begin position="169"/>
        <end position="309"/>
    </location>
</feature>
<gene>
    <name evidence="7" type="ORF">SAMN04487772_11617</name>
</gene>
<dbReference type="AlphaFoldDB" id="A0A1I0DR93"/>
<keyword evidence="2 5" id="KW-0812">Transmembrane</keyword>
<evidence type="ECO:0000259" key="6">
    <source>
        <dbReference type="Pfam" id="PF01699"/>
    </source>
</evidence>
<keyword evidence="4 5" id="KW-0472">Membrane</keyword>
<protein>
    <submittedName>
        <fullName evidence="7">Cation:H+ antiporter</fullName>
    </submittedName>
</protein>
<accession>A0A1I0DR93</accession>
<feature type="transmembrane region" description="Helical" evidence="5">
    <location>
        <begin position="130"/>
        <end position="151"/>
    </location>
</feature>
<evidence type="ECO:0000256" key="5">
    <source>
        <dbReference type="SAM" id="Phobius"/>
    </source>
</evidence>